<accession>A0A1F5T3D1</accession>
<evidence type="ECO:0000313" key="3">
    <source>
        <dbReference type="Proteomes" id="UP000179001"/>
    </source>
</evidence>
<evidence type="ECO:0000256" key="1">
    <source>
        <dbReference type="SAM" id="Phobius"/>
    </source>
</evidence>
<dbReference type="InterPro" id="IPR043993">
    <property type="entry name" value="T4SS_pilin"/>
</dbReference>
<dbReference type="EMBL" id="MFGJ01000001">
    <property type="protein sequence ID" value="OGF33460.1"/>
    <property type="molecule type" value="Genomic_DNA"/>
</dbReference>
<keyword evidence="1" id="KW-0472">Membrane</keyword>
<feature type="transmembrane region" description="Helical" evidence="1">
    <location>
        <begin position="86"/>
        <end position="112"/>
    </location>
</feature>
<comment type="caution">
    <text evidence="2">The sequence shown here is derived from an EMBL/GenBank/DDBJ whole genome shotgun (WGS) entry which is preliminary data.</text>
</comment>
<gene>
    <name evidence="2" type="ORF">A2478_02085</name>
</gene>
<reference evidence="2 3" key="1">
    <citation type="journal article" date="2016" name="Nat. Commun.">
        <title>Thousands of microbial genomes shed light on interconnected biogeochemical processes in an aquifer system.</title>
        <authorList>
            <person name="Anantharaman K."/>
            <person name="Brown C.T."/>
            <person name="Hug L.A."/>
            <person name="Sharon I."/>
            <person name="Castelle C.J."/>
            <person name="Probst A.J."/>
            <person name="Thomas B.C."/>
            <person name="Singh A."/>
            <person name="Wilkins M.J."/>
            <person name="Karaoz U."/>
            <person name="Brodie E.L."/>
            <person name="Williams K.H."/>
            <person name="Hubbard S.S."/>
            <person name="Banfield J.F."/>
        </authorList>
    </citation>
    <scope>NUCLEOTIDE SEQUENCE [LARGE SCALE GENOMIC DNA]</scope>
</reference>
<feature type="transmembrane region" description="Helical" evidence="1">
    <location>
        <begin position="50"/>
        <end position="71"/>
    </location>
</feature>
<dbReference type="Proteomes" id="UP000179001">
    <property type="component" value="Unassembled WGS sequence"/>
</dbReference>
<keyword evidence="1" id="KW-0812">Transmembrane</keyword>
<name>A0A1F5T3D1_9BACT</name>
<dbReference type="STRING" id="1798002.A2478_02085"/>
<proteinExistence type="predicted"/>
<protein>
    <submittedName>
        <fullName evidence="2">Uncharacterized protein</fullName>
    </submittedName>
</protein>
<organism evidence="2 3">
    <name type="scientific">Candidatus Falkowbacteria bacterium RIFOXYC2_FULL_36_12</name>
    <dbReference type="NCBI Taxonomy" id="1798002"/>
    <lineage>
        <taxon>Bacteria</taxon>
        <taxon>Candidatus Falkowiibacteriota</taxon>
    </lineage>
</organism>
<evidence type="ECO:0000313" key="2">
    <source>
        <dbReference type="EMBL" id="OGF33460.1"/>
    </source>
</evidence>
<dbReference type="Pfam" id="PF18895">
    <property type="entry name" value="T4SS_pilin"/>
    <property type="match status" value="1"/>
</dbReference>
<dbReference type="AlphaFoldDB" id="A0A1F5T3D1"/>
<keyword evidence="1" id="KW-1133">Transmembrane helix</keyword>
<sequence>MLFPLGALKASPIEDGLNLSATTSGLVTEEQTQSEADLLVAEKIGTIIKVFLSIIGIIFLMLIIFGGTLWMTAGGDQTQLTKGKNYIIYAAIGLVMIAGSYAVTDFVIRAFIDQF</sequence>